<reference evidence="7 8" key="1">
    <citation type="submission" date="2017-03" db="EMBL/GenBank/DDBJ databases">
        <title>Genome sequence of Sphingomonas dokdonensis DSM 21029.</title>
        <authorList>
            <person name="Poehlein A."/>
            <person name="Wuebbeler J.H."/>
            <person name="Steinbuechel A."/>
            <person name="Daniel R."/>
        </authorList>
    </citation>
    <scope>NUCLEOTIDE SEQUENCE [LARGE SCALE GENOMIC DNA]</scope>
    <source>
        <strain evidence="7 8">DSM 21029</strain>
    </source>
</reference>
<dbReference type="Proteomes" id="UP000197290">
    <property type="component" value="Unassembled WGS sequence"/>
</dbReference>
<comment type="similarity">
    <text evidence="3">Belongs to the peptidase M10B family.</text>
</comment>
<dbReference type="EC" id="3.4.24.40" evidence="7"/>
<accession>A0A245ZN06</accession>
<evidence type="ECO:0000256" key="3">
    <source>
        <dbReference type="ARBA" id="ARBA00009490"/>
    </source>
</evidence>
<comment type="subcellular location">
    <subcellularLocation>
        <location evidence="2">Secreted</location>
    </subcellularLocation>
</comment>
<evidence type="ECO:0000256" key="5">
    <source>
        <dbReference type="ARBA" id="ARBA00022737"/>
    </source>
</evidence>
<organism evidence="7 8">
    <name type="scientific">Sphingomonas dokdonensis</name>
    <dbReference type="NCBI Taxonomy" id="344880"/>
    <lineage>
        <taxon>Bacteria</taxon>
        <taxon>Pseudomonadati</taxon>
        <taxon>Pseudomonadota</taxon>
        <taxon>Alphaproteobacteria</taxon>
        <taxon>Sphingomonadales</taxon>
        <taxon>Sphingomonadaceae</taxon>
        <taxon>Sphingomonas</taxon>
    </lineage>
</organism>
<comment type="cofactor">
    <cofactor evidence="1">
        <name>Ca(2+)</name>
        <dbReference type="ChEBI" id="CHEBI:29108"/>
    </cofactor>
</comment>
<dbReference type="GO" id="GO:0005615">
    <property type="term" value="C:extracellular space"/>
    <property type="evidence" value="ECO:0007669"/>
    <property type="project" value="InterPro"/>
</dbReference>
<dbReference type="InterPro" id="IPR001343">
    <property type="entry name" value="Hemolysn_Ca-bd"/>
</dbReference>
<dbReference type="GO" id="GO:0008270">
    <property type="term" value="F:zinc ion binding"/>
    <property type="evidence" value="ECO:0007669"/>
    <property type="project" value="InterPro"/>
</dbReference>
<evidence type="ECO:0000313" key="8">
    <source>
        <dbReference type="Proteomes" id="UP000197290"/>
    </source>
</evidence>
<proteinExistence type="inferred from homology"/>
<keyword evidence="5" id="KW-0677">Repeat</keyword>
<dbReference type="PRINTS" id="PR00313">
    <property type="entry name" value="CABNDNGRPT"/>
</dbReference>
<sequence length="706" mass="74318">MSTVEAPTGAMCQCPACTSGGEHPAGTFWDDGRYVSYGSVDPDAGGTYNGKPIWDVTTINANLNRTGQDWYTNNYGVLDDGVLNFGFWKNYGELANSYYVNATGTDSFEEAIRANFSAFNAGQRGIARSSINLWDDLINISFRETKSYDGDINFGNTATGGAQAYAYLPFGDIYDASYKEAYDFTQIGRLAGDVWIDGFVGSNFNPLANSYYAVTTMIHEIGHAIGLSHPGDYNATDDNDGDGVADPITYANDAKFAQDSRQYSIMSYFDAYETGAQHIDFTLTNFAYAATPLVHDISAIQAIYGADMTTRTGNTTYGFNSNAREDAFDFTLNTRPIVTIWDAGGRDTLDFSGWDTPSIMDLNEGAFSSGGGVIEFPSLEEVNAKRAELGFAARTQAQYDYYVDLRNELGLENGLFTDNVSIAYGTVIENAVGGGGDDLIIVNSAANRIDGGAGVDTVSYETATSGVTVSLANGVGSAGAAGDRFTSIEGVIGSKFDDRLTGDAGNNIFEGGAGDDRLIGGGGRDAFVFKLNNGGTGIDRITDFGRDDMIVTDRALSDPNNDGIIKVGSSGNLALDLETGSRVILQNFDAGEGLQFLGEQKGLFYYGYADATTPVATVTSAFAAGRVYEAASPAPFALGADDVFAPSTSNAPSVGAGAFDFSDLRLANGGGLGGFGGGSAGSFDAALFVSSASPVHSLETINCVIA</sequence>
<dbReference type="GO" id="GO:0008237">
    <property type="term" value="F:metallopeptidase activity"/>
    <property type="evidence" value="ECO:0007669"/>
    <property type="project" value="InterPro"/>
</dbReference>
<dbReference type="GO" id="GO:0006508">
    <property type="term" value="P:proteolysis"/>
    <property type="evidence" value="ECO:0007669"/>
    <property type="project" value="InterPro"/>
</dbReference>
<dbReference type="InterPro" id="IPR013858">
    <property type="entry name" value="Peptidase_M10B_C"/>
</dbReference>
<dbReference type="SMART" id="SM00235">
    <property type="entry name" value="ZnMc"/>
    <property type="match status" value="1"/>
</dbReference>
<dbReference type="SUPFAM" id="SSF51120">
    <property type="entry name" value="beta-Roll"/>
    <property type="match status" value="2"/>
</dbReference>
<dbReference type="AlphaFoldDB" id="A0A245ZN06"/>
<gene>
    <name evidence="7" type="primary">aprA</name>
    <name evidence="7" type="ORF">SPDO_11270</name>
</gene>
<evidence type="ECO:0000256" key="1">
    <source>
        <dbReference type="ARBA" id="ARBA00001913"/>
    </source>
</evidence>
<dbReference type="InterPro" id="IPR034033">
    <property type="entry name" value="Serralysin-like"/>
</dbReference>
<keyword evidence="8" id="KW-1185">Reference proteome</keyword>
<dbReference type="OrthoDB" id="733404at2"/>
<evidence type="ECO:0000256" key="4">
    <source>
        <dbReference type="ARBA" id="ARBA00022525"/>
    </source>
</evidence>
<dbReference type="EMBL" id="NBBI01000002">
    <property type="protein sequence ID" value="OWK31121.1"/>
    <property type="molecule type" value="Genomic_DNA"/>
</dbReference>
<protein>
    <submittedName>
        <fullName evidence="7">Serralysin</fullName>
        <ecNumber evidence="7">3.4.24.40</ecNumber>
    </submittedName>
</protein>
<dbReference type="InterPro" id="IPR024079">
    <property type="entry name" value="MetalloPept_cat_dom_sf"/>
</dbReference>
<dbReference type="SUPFAM" id="SSF55486">
    <property type="entry name" value="Metalloproteases ('zincins'), catalytic domain"/>
    <property type="match status" value="1"/>
</dbReference>
<dbReference type="CDD" id="cd04277">
    <property type="entry name" value="ZnMc_serralysin_like"/>
    <property type="match status" value="1"/>
</dbReference>
<dbReference type="Gene3D" id="3.40.390.10">
    <property type="entry name" value="Collagenase (Catalytic Domain)"/>
    <property type="match status" value="1"/>
</dbReference>
<keyword evidence="4" id="KW-0964">Secreted</keyword>
<dbReference type="InterPro" id="IPR011049">
    <property type="entry name" value="Serralysin-like_metalloprot_C"/>
</dbReference>
<dbReference type="Pfam" id="PF08548">
    <property type="entry name" value="Peptidase_M10_C"/>
    <property type="match status" value="2"/>
</dbReference>
<dbReference type="Pfam" id="PF00353">
    <property type="entry name" value="HemolysinCabind"/>
    <property type="match status" value="2"/>
</dbReference>
<dbReference type="InterPro" id="IPR006026">
    <property type="entry name" value="Peptidase_Metallo"/>
</dbReference>
<dbReference type="RefSeq" id="WP_088366506.1">
    <property type="nucleotide sequence ID" value="NZ_NBBI01000002.1"/>
</dbReference>
<evidence type="ECO:0000259" key="6">
    <source>
        <dbReference type="SMART" id="SM00235"/>
    </source>
</evidence>
<dbReference type="Gene3D" id="2.150.10.10">
    <property type="entry name" value="Serralysin-like metalloprotease, C-terminal"/>
    <property type="match status" value="2"/>
</dbReference>
<keyword evidence="7" id="KW-0378">Hydrolase</keyword>
<dbReference type="GO" id="GO:0005509">
    <property type="term" value="F:calcium ion binding"/>
    <property type="evidence" value="ECO:0007669"/>
    <property type="project" value="InterPro"/>
</dbReference>
<evidence type="ECO:0000256" key="2">
    <source>
        <dbReference type="ARBA" id="ARBA00004613"/>
    </source>
</evidence>
<evidence type="ECO:0000313" key="7">
    <source>
        <dbReference type="EMBL" id="OWK31121.1"/>
    </source>
</evidence>
<name>A0A245ZN06_9SPHN</name>
<feature type="domain" description="Peptidase metallopeptidase" evidence="6">
    <location>
        <begin position="84"/>
        <end position="285"/>
    </location>
</feature>
<comment type="caution">
    <text evidence="7">The sequence shown here is derived from an EMBL/GenBank/DDBJ whole genome shotgun (WGS) entry which is preliminary data.</text>
</comment>